<evidence type="ECO:0000256" key="1">
    <source>
        <dbReference type="SAM" id="MobiDB-lite"/>
    </source>
</evidence>
<dbReference type="AlphaFoldDB" id="A0A167HB73"/>
<evidence type="ECO:0000313" key="3">
    <source>
        <dbReference type="Proteomes" id="UP000076738"/>
    </source>
</evidence>
<dbReference type="EMBL" id="KV417323">
    <property type="protein sequence ID" value="KZO91441.1"/>
    <property type="molecule type" value="Genomic_DNA"/>
</dbReference>
<feature type="region of interest" description="Disordered" evidence="1">
    <location>
        <begin position="1"/>
        <end position="47"/>
    </location>
</feature>
<evidence type="ECO:0000313" key="2">
    <source>
        <dbReference type="EMBL" id="KZO91441.1"/>
    </source>
</evidence>
<accession>A0A167HB73</accession>
<proteinExistence type="predicted"/>
<reference evidence="2 3" key="1">
    <citation type="journal article" date="2016" name="Mol. Biol. Evol.">
        <title>Comparative Genomics of Early-Diverging Mushroom-Forming Fungi Provides Insights into the Origins of Lignocellulose Decay Capabilities.</title>
        <authorList>
            <person name="Nagy L.G."/>
            <person name="Riley R."/>
            <person name="Tritt A."/>
            <person name="Adam C."/>
            <person name="Daum C."/>
            <person name="Floudas D."/>
            <person name="Sun H."/>
            <person name="Yadav J.S."/>
            <person name="Pangilinan J."/>
            <person name="Larsson K.H."/>
            <person name="Matsuura K."/>
            <person name="Barry K."/>
            <person name="Labutti K."/>
            <person name="Kuo R."/>
            <person name="Ohm R.A."/>
            <person name="Bhattacharya S.S."/>
            <person name="Shirouzu T."/>
            <person name="Yoshinaga Y."/>
            <person name="Martin F.M."/>
            <person name="Grigoriev I.V."/>
            <person name="Hibbett D.S."/>
        </authorList>
    </citation>
    <scope>NUCLEOTIDE SEQUENCE [LARGE SCALE GENOMIC DNA]</scope>
    <source>
        <strain evidence="2 3">TUFC12733</strain>
    </source>
</reference>
<gene>
    <name evidence="2" type="ORF">CALVIDRAFT_346033</name>
</gene>
<keyword evidence="3" id="KW-1185">Reference proteome</keyword>
<dbReference type="Proteomes" id="UP000076738">
    <property type="component" value="Unassembled WGS sequence"/>
</dbReference>
<organism evidence="2 3">
    <name type="scientific">Calocera viscosa (strain TUFC12733)</name>
    <dbReference type="NCBI Taxonomy" id="1330018"/>
    <lineage>
        <taxon>Eukaryota</taxon>
        <taxon>Fungi</taxon>
        <taxon>Dikarya</taxon>
        <taxon>Basidiomycota</taxon>
        <taxon>Agaricomycotina</taxon>
        <taxon>Dacrymycetes</taxon>
        <taxon>Dacrymycetales</taxon>
        <taxon>Dacrymycetaceae</taxon>
        <taxon>Calocera</taxon>
    </lineage>
</organism>
<feature type="region of interest" description="Disordered" evidence="1">
    <location>
        <begin position="126"/>
        <end position="152"/>
    </location>
</feature>
<sequence>MVAKNSTQAPTAAAASLDPSLEPSQSVLRQPDAHISSPRAPSSDPTFLQPHLAAHGVADTLRFSLPHGQLGLHEDGTAEGLRQARFSALLNADSTSGPGSGPEYPLPHGDGYEFGLLQFATFATAEAQSADRGTGEQTANEHPHSPTGAAADLAPQNVIQADGLRRRTADSTLGATVHALADPESSSSSGAVGIASEQHSQHGSIVLFAFLRHRLTC</sequence>
<feature type="compositionally biased region" description="Polar residues" evidence="1">
    <location>
        <begin position="1"/>
        <end position="10"/>
    </location>
</feature>
<protein>
    <submittedName>
        <fullName evidence="2">Uncharacterized protein</fullName>
    </submittedName>
</protein>
<name>A0A167HB73_CALVF</name>